<dbReference type="CDD" id="cd07984">
    <property type="entry name" value="LPLAT_LABLAT-like"/>
    <property type="match status" value="1"/>
</dbReference>
<evidence type="ECO:0000256" key="6">
    <source>
        <dbReference type="ARBA" id="ARBA00023315"/>
    </source>
</evidence>
<dbReference type="GO" id="GO:0005886">
    <property type="term" value="C:plasma membrane"/>
    <property type="evidence" value="ECO:0007669"/>
    <property type="project" value="UniProtKB-SubCell"/>
</dbReference>
<sequence length="281" mass="32851">MIGVNIAVRLQKCGIFLTRIIPLKIADRIARLIGGFSYFILKRKREYILNNLRHIMPGEKGMHNNLCRKTFENFARCMVDFFRLGFLDKNEVIRYVIPDGIENLDEALKMKKGCILLTLHIGNWDYAGSYLAACNYPMNALVEETETEMFNLYTKHREATGLKTFPLSRTSVAFLDTIKNNRILAILADRDIAKQGKEFRFLSGKRRLPEGLGEIIVKRKIPVVFGYMVLIEGEKRYLGVVEPVKTFDNENEFYQYMIGNFERIIKKYPEQWFVFHPEWVE</sequence>
<keyword evidence="4" id="KW-0808">Transferase</keyword>
<organism evidence="7">
    <name type="scientific">candidate division WOR-3 bacterium</name>
    <dbReference type="NCBI Taxonomy" id="2052148"/>
    <lineage>
        <taxon>Bacteria</taxon>
        <taxon>Bacteria division WOR-3</taxon>
    </lineage>
</organism>
<dbReference type="PANTHER" id="PTHR30606">
    <property type="entry name" value="LIPID A BIOSYNTHESIS LAUROYL ACYLTRANSFERASE"/>
    <property type="match status" value="1"/>
</dbReference>
<evidence type="ECO:0000256" key="4">
    <source>
        <dbReference type="ARBA" id="ARBA00022679"/>
    </source>
</evidence>
<dbReference type="AlphaFoldDB" id="A0A7V0Z3U4"/>
<comment type="caution">
    <text evidence="7">The sequence shown here is derived from an EMBL/GenBank/DDBJ whole genome shotgun (WGS) entry which is preliminary data.</text>
</comment>
<dbReference type="InterPro" id="IPR004960">
    <property type="entry name" value="LipA_acyltrans"/>
</dbReference>
<keyword evidence="6" id="KW-0012">Acyltransferase</keyword>
<dbReference type="Pfam" id="PF03279">
    <property type="entry name" value="Lip_A_acyltrans"/>
    <property type="match status" value="1"/>
</dbReference>
<keyword evidence="2" id="KW-1003">Cell membrane</keyword>
<evidence type="ECO:0000256" key="5">
    <source>
        <dbReference type="ARBA" id="ARBA00023136"/>
    </source>
</evidence>
<dbReference type="GO" id="GO:0016746">
    <property type="term" value="F:acyltransferase activity"/>
    <property type="evidence" value="ECO:0007669"/>
    <property type="project" value="UniProtKB-KW"/>
</dbReference>
<evidence type="ECO:0000256" key="3">
    <source>
        <dbReference type="ARBA" id="ARBA00022519"/>
    </source>
</evidence>
<proteinExistence type="predicted"/>
<evidence type="ECO:0008006" key="8">
    <source>
        <dbReference type="Google" id="ProtNLM"/>
    </source>
</evidence>
<evidence type="ECO:0000313" key="7">
    <source>
        <dbReference type="EMBL" id="HDY58120.1"/>
    </source>
</evidence>
<dbReference type="GO" id="GO:0009247">
    <property type="term" value="P:glycolipid biosynthetic process"/>
    <property type="evidence" value="ECO:0007669"/>
    <property type="project" value="UniProtKB-ARBA"/>
</dbReference>
<name>A0A7V0Z3U4_UNCW3</name>
<dbReference type="EMBL" id="DSKY01000003">
    <property type="protein sequence ID" value="HDY58120.1"/>
    <property type="molecule type" value="Genomic_DNA"/>
</dbReference>
<protein>
    <recommendedName>
        <fullName evidence="8">Lipid A biosynthesis acyltransferase</fullName>
    </recommendedName>
</protein>
<keyword evidence="5" id="KW-0472">Membrane</keyword>
<dbReference type="PANTHER" id="PTHR30606:SF10">
    <property type="entry name" value="PHOSPHATIDYLINOSITOL MANNOSIDE ACYLTRANSFERASE"/>
    <property type="match status" value="1"/>
</dbReference>
<gene>
    <name evidence="7" type="ORF">ENP86_00975</name>
</gene>
<comment type="subcellular location">
    <subcellularLocation>
        <location evidence="1">Cell inner membrane</location>
    </subcellularLocation>
</comment>
<keyword evidence="3" id="KW-0997">Cell inner membrane</keyword>
<accession>A0A7V0Z3U4</accession>
<reference evidence="7" key="1">
    <citation type="journal article" date="2020" name="mSystems">
        <title>Genome- and Community-Level Interaction Insights into Carbon Utilization and Element Cycling Functions of Hydrothermarchaeota in Hydrothermal Sediment.</title>
        <authorList>
            <person name="Zhou Z."/>
            <person name="Liu Y."/>
            <person name="Xu W."/>
            <person name="Pan J."/>
            <person name="Luo Z.H."/>
            <person name="Li M."/>
        </authorList>
    </citation>
    <scope>NUCLEOTIDE SEQUENCE [LARGE SCALE GENOMIC DNA]</scope>
    <source>
        <strain evidence="7">SpSt-258</strain>
    </source>
</reference>
<evidence type="ECO:0000256" key="1">
    <source>
        <dbReference type="ARBA" id="ARBA00004533"/>
    </source>
</evidence>
<evidence type="ECO:0000256" key="2">
    <source>
        <dbReference type="ARBA" id="ARBA00022475"/>
    </source>
</evidence>